<evidence type="ECO:0000256" key="2">
    <source>
        <dbReference type="ARBA" id="ARBA00022485"/>
    </source>
</evidence>
<dbReference type="InterPro" id="IPR001030">
    <property type="entry name" value="Acoase/IPM_deHydtase_lsu_aba"/>
</dbReference>
<dbReference type="InterPro" id="IPR036008">
    <property type="entry name" value="Aconitase_4Fe-4S_dom"/>
</dbReference>
<dbReference type="InterPro" id="IPR006251">
    <property type="entry name" value="Homoacnase/IPMdehydase_lsu"/>
</dbReference>
<dbReference type="PRINTS" id="PR00415">
    <property type="entry name" value="ACONITASE"/>
</dbReference>
<dbReference type="AlphaFoldDB" id="A0A370FIQ6"/>
<dbReference type="GO" id="GO:0046872">
    <property type="term" value="F:metal ion binding"/>
    <property type="evidence" value="ECO:0007669"/>
    <property type="project" value="UniProtKB-KW"/>
</dbReference>
<keyword evidence="2" id="KW-0004">4Fe-4S</keyword>
<keyword evidence="3" id="KW-0479">Metal-binding</keyword>
<keyword evidence="4" id="KW-0408">Iron</keyword>
<dbReference type="NCBIfam" id="NF001614">
    <property type="entry name" value="PRK00402.1"/>
    <property type="match status" value="1"/>
</dbReference>
<sequence>MSTPQTLAQKLIAQAAGIPAVREGEIVNCRVDLAMFHDSSGPRRLKPMLEELGARIWDPSRVVLVMDHFVPEADDDARRIVRIARDWAAEQGLPHVHDSQGICHVVLPQKGHLRPGLFCVGGDSHSPTGGAFGSYMFGIGSTEMLGVVVTGEIWVKVPRTLRMRWQGRLADGVCAKDMMLHMIGRLGMNGGDYQAVEFAGDTVRGLSMAERMTLSNLSAELGAQAGLVAPDATTAAWLREVGVTVSDEELARWQTDEDAACIDHDFDATQLVPMVALPHSPQNGRTVDAVADEPVQLAYIGACTGAKLEDLQAAARVLAGRRIAAGMRLLVAPASVHDWQRAEAAGVAQVLRDAGAELLPSACGACAGYGQAIQGATRVISSTARNFKGRMGSAQAEVFLASPYTVAASALRGCITDPRELLAESRSSVVAPSSPSTPS</sequence>
<dbReference type="PANTHER" id="PTHR43822">
    <property type="entry name" value="HOMOACONITASE, MITOCHONDRIAL-RELATED"/>
    <property type="match status" value="1"/>
</dbReference>
<comment type="subunit">
    <text evidence="1">Heterodimer of LeuC and LeuD.</text>
</comment>
<protein>
    <submittedName>
        <fullName evidence="8">3-isopropylmalate/(R)-2-methylmalate dehydratase large subunit</fullName>
    </submittedName>
</protein>
<accession>A0A370FIQ6</accession>
<organism evidence="8 9">
    <name type="scientific">Pseudacidovorax intermedius</name>
    <dbReference type="NCBI Taxonomy" id="433924"/>
    <lineage>
        <taxon>Bacteria</taxon>
        <taxon>Pseudomonadati</taxon>
        <taxon>Pseudomonadota</taxon>
        <taxon>Betaproteobacteria</taxon>
        <taxon>Burkholderiales</taxon>
        <taxon>Comamonadaceae</taxon>
        <taxon>Pseudacidovorax</taxon>
    </lineage>
</organism>
<evidence type="ECO:0000256" key="5">
    <source>
        <dbReference type="ARBA" id="ARBA00023014"/>
    </source>
</evidence>
<dbReference type="RefSeq" id="WP_114802770.1">
    <property type="nucleotide sequence ID" value="NZ_QQAV01000003.1"/>
</dbReference>
<keyword evidence="5" id="KW-0411">Iron-sulfur</keyword>
<dbReference type="GO" id="GO:0016836">
    <property type="term" value="F:hydro-lyase activity"/>
    <property type="evidence" value="ECO:0007669"/>
    <property type="project" value="InterPro"/>
</dbReference>
<keyword evidence="9" id="KW-1185">Reference proteome</keyword>
<dbReference type="InterPro" id="IPR015931">
    <property type="entry name" value="Acnase/IPM_dHydase_lsu_aba_1/3"/>
</dbReference>
<dbReference type="GO" id="GO:0008652">
    <property type="term" value="P:amino acid biosynthetic process"/>
    <property type="evidence" value="ECO:0007669"/>
    <property type="project" value="InterPro"/>
</dbReference>
<dbReference type="InterPro" id="IPR050067">
    <property type="entry name" value="IPM_dehydratase_rel_enz"/>
</dbReference>
<dbReference type="GO" id="GO:0043436">
    <property type="term" value="P:oxoacid metabolic process"/>
    <property type="evidence" value="ECO:0007669"/>
    <property type="project" value="UniProtKB-ARBA"/>
</dbReference>
<evidence type="ECO:0000256" key="4">
    <source>
        <dbReference type="ARBA" id="ARBA00023004"/>
    </source>
</evidence>
<dbReference type="SUPFAM" id="SSF53732">
    <property type="entry name" value="Aconitase iron-sulfur domain"/>
    <property type="match status" value="1"/>
</dbReference>
<evidence type="ECO:0000313" key="8">
    <source>
        <dbReference type="EMBL" id="RDI26211.1"/>
    </source>
</evidence>
<gene>
    <name evidence="8" type="ORF">DFR41_103368</name>
</gene>
<proteinExistence type="predicted"/>
<feature type="domain" description="Aconitase/3-isopropylmalate dehydratase large subunit alpha/beta/alpha" evidence="7">
    <location>
        <begin position="23"/>
        <end position="291"/>
    </location>
</feature>
<comment type="caution">
    <text evidence="8">The sequence shown here is derived from an EMBL/GenBank/DDBJ whole genome shotgun (WGS) entry which is preliminary data.</text>
</comment>
<evidence type="ECO:0000313" key="9">
    <source>
        <dbReference type="Proteomes" id="UP000255265"/>
    </source>
</evidence>
<dbReference type="Proteomes" id="UP000255265">
    <property type="component" value="Unassembled WGS sequence"/>
</dbReference>
<evidence type="ECO:0000256" key="1">
    <source>
        <dbReference type="ARBA" id="ARBA00011271"/>
    </source>
</evidence>
<dbReference type="PANTHER" id="PTHR43822:SF2">
    <property type="entry name" value="HOMOACONITASE, MITOCHONDRIAL"/>
    <property type="match status" value="1"/>
</dbReference>
<evidence type="ECO:0000256" key="6">
    <source>
        <dbReference type="ARBA" id="ARBA00023239"/>
    </source>
</evidence>
<dbReference type="NCBIfam" id="TIGR01343">
    <property type="entry name" value="hacA_fam"/>
    <property type="match status" value="1"/>
</dbReference>
<dbReference type="Pfam" id="PF00330">
    <property type="entry name" value="Aconitase"/>
    <property type="match status" value="1"/>
</dbReference>
<dbReference type="GO" id="GO:0051539">
    <property type="term" value="F:4 iron, 4 sulfur cluster binding"/>
    <property type="evidence" value="ECO:0007669"/>
    <property type="project" value="UniProtKB-KW"/>
</dbReference>
<dbReference type="EMBL" id="QQAV01000003">
    <property type="protein sequence ID" value="RDI26211.1"/>
    <property type="molecule type" value="Genomic_DNA"/>
</dbReference>
<evidence type="ECO:0000259" key="7">
    <source>
        <dbReference type="Pfam" id="PF00330"/>
    </source>
</evidence>
<evidence type="ECO:0000256" key="3">
    <source>
        <dbReference type="ARBA" id="ARBA00022723"/>
    </source>
</evidence>
<name>A0A370FIQ6_9BURK</name>
<keyword evidence="6" id="KW-0456">Lyase</keyword>
<dbReference type="OrthoDB" id="9802769at2"/>
<dbReference type="Gene3D" id="3.30.499.10">
    <property type="entry name" value="Aconitase, domain 3"/>
    <property type="match status" value="2"/>
</dbReference>
<reference evidence="8 9" key="1">
    <citation type="submission" date="2018-07" db="EMBL/GenBank/DDBJ databases">
        <title>Genomic Encyclopedia of Type Strains, Phase IV (KMG-IV): sequencing the most valuable type-strain genomes for metagenomic binning, comparative biology and taxonomic classification.</title>
        <authorList>
            <person name="Goeker M."/>
        </authorList>
    </citation>
    <scope>NUCLEOTIDE SEQUENCE [LARGE SCALE GENOMIC DNA]</scope>
    <source>
        <strain evidence="8 9">DSM 21352</strain>
    </source>
</reference>